<keyword evidence="1" id="KW-0472">Membrane</keyword>
<dbReference type="Pfam" id="PF01936">
    <property type="entry name" value="NYN"/>
    <property type="match status" value="1"/>
</dbReference>
<gene>
    <name evidence="3" type="ORF">HID58_034972</name>
</gene>
<dbReference type="EMBL" id="JAGKQM010000009">
    <property type="protein sequence ID" value="KAH0911651.1"/>
    <property type="molecule type" value="Genomic_DNA"/>
</dbReference>
<feature type="transmembrane region" description="Helical" evidence="1">
    <location>
        <begin position="251"/>
        <end position="270"/>
    </location>
</feature>
<feature type="transmembrane region" description="Helical" evidence="1">
    <location>
        <begin position="111"/>
        <end position="132"/>
    </location>
</feature>
<dbReference type="PANTHER" id="PTHR14379">
    <property type="entry name" value="LIMKAIN B LKAP"/>
    <property type="match status" value="1"/>
</dbReference>
<sequence>MNNKTIYTKVLCENDRAKTSYNTINKRGIRASGKTSTSASKISNQKETLKNETLNDESLTFVLFFVVSTSPIDVSSSSLLLHCSVSHQYIPLIKLPSSLLQSLMNSKSRRLLYKGAHLQFYLTFLFHIRFYLLHNFVHFDDVDDEDEEVQRKKSRNRTRLDGRLTVKSSGQMLGISNQKETLKNETLNDESLTFVLFFVVSTSPIDVSSSSLLLHCSVSHQYIPLIKLPSSLLQSLMNSKSRRLLYKGAHLQFYLTFLFHIRFYLLHNFVHFDDMTRMKKFNERRAESRNYVTRRTTYCKVVWTDVGRLCFGIMPMRNRSIFHNLMLKLRQKKCCGPVVTFRLYGTGIQPEHKEAFQRTCIDLIDVPSAGNKRMTMDMLFWTKNNSPPAIVVVISRNRDFVVSTDILTAQGYRVMSADAAMNPVERIAI</sequence>
<organism evidence="3 4">
    <name type="scientific">Brassica napus</name>
    <name type="common">Rape</name>
    <dbReference type="NCBI Taxonomy" id="3708"/>
    <lineage>
        <taxon>Eukaryota</taxon>
        <taxon>Viridiplantae</taxon>
        <taxon>Streptophyta</taxon>
        <taxon>Embryophyta</taxon>
        <taxon>Tracheophyta</taxon>
        <taxon>Spermatophyta</taxon>
        <taxon>Magnoliopsida</taxon>
        <taxon>eudicotyledons</taxon>
        <taxon>Gunneridae</taxon>
        <taxon>Pentapetalae</taxon>
        <taxon>rosids</taxon>
        <taxon>malvids</taxon>
        <taxon>Brassicales</taxon>
        <taxon>Brassicaceae</taxon>
        <taxon>Brassiceae</taxon>
        <taxon>Brassica</taxon>
    </lineage>
</organism>
<dbReference type="InterPro" id="IPR024768">
    <property type="entry name" value="Marf1"/>
</dbReference>
<evidence type="ECO:0000256" key="1">
    <source>
        <dbReference type="SAM" id="Phobius"/>
    </source>
</evidence>
<evidence type="ECO:0000313" key="3">
    <source>
        <dbReference type="EMBL" id="KAH0911651.1"/>
    </source>
</evidence>
<protein>
    <recommendedName>
        <fullName evidence="2">NYN domain-containing protein</fullName>
    </recommendedName>
</protein>
<comment type="caution">
    <text evidence="3">The sequence shown here is derived from an EMBL/GenBank/DDBJ whole genome shotgun (WGS) entry which is preliminary data.</text>
</comment>
<evidence type="ECO:0000259" key="2">
    <source>
        <dbReference type="Pfam" id="PF01936"/>
    </source>
</evidence>
<reference evidence="3 4" key="1">
    <citation type="submission" date="2021-05" db="EMBL/GenBank/DDBJ databases">
        <title>Genome Assembly of Synthetic Allotetraploid Brassica napus Reveals Homoeologous Exchanges between Subgenomes.</title>
        <authorList>
            <person name="Davis J.T."/>
        </authorList>
    </citation>
    <scope>NUCLEOTIDE SEQUENCE [LARGE SCALE GENOMIC DNA]</scope>
    <source>
        <strain evidence="4">cv. Da-Ae</strain>
        <tissue evidence="3">Seedling</tissue>
    </source>
</reference>
<evidence type="ECO:0000313" key="4">
    <source>
        <dbReference type="Proteomes" id="UP000824890"/>
    </source>
</evidence>
<dbReference type="InterPro" id="IPR021139">
    <property type="entry name" value="NYN"/>
</dbReference>
<name>A0ABQ8C3M3_BRANA</name>
<accession>A0ABQ8C3M3</accession>
<feature type="domain" description="NYN" evidence="2">
    <location>
        <begin position="320"/>
        <end position="415"/>
    </location>
</feature>
<proteinExistence type="predicted"/>
<keyword evidence="4" id="KW-1185">Reference proteome</keyword>
<dbReference type="Proteomes" id="UP000824890">
    <property type="component" value="Unassembled WGS sequence"/>
</dbReference>
<keyword evidence="1" id="KW-0812">Transmembrane</keyword>
<keyword evidence="1" id="KW-1133">Transmembrane helix</keyword>
<dbReference type="PANTHER" id="PTHR14379:SF3">
    <property type="entry name" value="MEIOSIS REGULATOR AND MRNA STABILITY FACTOR 1"/>
    <property type="match status" value="1"/>
</dbReference>